<reference evidence="7 8" key="1">
    <citation type="submission" date="2018-04" db="EMBL/GenBank/DDBJ databases">
        <title>The genome sequence of Caulobacter sp. 744.</title>
        <authorList>
            <person name="Gao J."/>
            <person name="Sun J."/>
        </authorList>
    </citation>
    <scope>NUCLEOTIDE SEQUENCE [LARGE SCALE GENOMIC DNA]</scope>
    <source>
        <strain evidence="7 8">774</strain>
    </source>
</reference>
<dbReference type="PANTHER" id="PTHR10543">
    <property type="entry name" value="BETA-CAROTENE DIOXYGENASE"/>
    <property type="match status" value="1"/>
</dbReference>
<evidence type="ECO:0000256" key="1">
    <source>
        <dbReference type="ARBA" id="ARBA00006787"/>
    </source>
</evidence>
<comment type="similarity">
    <text evidence="1 6">Belongs to the carotenoid oxygenase family.</text>
</comment>
<dbReference type="RefSeq" id="WP_109455329.1">
    <property type="nucleotide sequence ID" value="NZ_QDKQ01000077.1"/>
</dbReference>
<dbReference type="GO" id="GO:0010436">
    <property type="term" value="F:carotenoid dioxygenase activity"/>
    <property type="evidence" value="ECO:0007669"/>
    <property type="project" value="TreeGrafter"/>
</dbReference>
<keyword evidence="8" id="KW-1185">Reference proteome</keyword>
<dbReference type="GO" id="GO:0046872">
    <property type="term" value="F:metal ion binding"/>
    <property type="evidence" value="ECO:0007669"/>
    <property type="project" value="UniProtKB-KW"/>
</dbReference>
<dbReference type="GO" id="GO:0016121">
    <property type="term" value="P:carotene catabolic process"/>
    <property type="evidence" value="ECO:0007669"/>
    <property type="project" value="TreeGrafter"/>
</dbReference>
<evidence type="ECO:0000313" key="8">
    <source>
        <dbReference type="Proteomes" id="UP000245073"/>
    </source>
</evidence>
<feature type="binding site" evidence="5">
    <location>
        <position position="447"/>
    </location>
    <ligand>
        <name>Fe cation</name>
        <dbReference type="ChEBI" id="CHEBI:24875"/>
        <note>catalytic</note>
    </ligand>
</feature>
<protein>
    <recommendedName>
        <fullName evidence="6">Dioxygenase</fullName>
        <ecNumber evidence="6">1.13.11.-</ecNumber>
    </recommendedName>
</protein>
<dbReference type="EC" id="1.13.11.-" evidence="6"/>
<evidence type="ECO:0000256" key="6">
    <source>
        <dbReference type="RuleBase" id="RU364048"/>
    </source>
</evidence>
<dbReference type="EMBL" id="QDKQ01000077">
    <property type="protein sequence ID" value="PVM82154.1"/>
    <property type="molecule type" value="Genomic_DNA"/>
</dbReference>
<accession>A0A2T9JEN2</accession>
<proteinExistence type="inferred from homology"/>
<dbReference type="InterPro" id="IPR004294">
    <property type="entry name" value="Carotenoid_Oase"/>
</dbReference>
<keyword evidence="3 6" id="KW-0560">Oxidoreductase</keyword>
<comment type="caution">
    <text evidence="7">The sequence shown here is derived from an EMBL/GenBank/DDBJ whole genome shotgun (WGS) entry which is preliminary data.</text>
</comment>
<name>A0A2T9JEN2_9CAUL</name>
<dbReference type="AlphaFoldDB" id="A0A2T9JEN2"/>
<sequence>MLFTDAAGKARTLPDNPYVTGVHTPMIEELTLRELPVTGMIPPALVGRYLRMGPNPMAPNLEKHHWFAGDGMIHGLRLESGRAVWYRNRWIRSDAVAKALDEPRTPGPRHLFDTVNTNVVGHGGKVLGVVEAGSTPVEIGDTLETLRYTDFGRTLKGGFTAHPHVDPLTGEMHGICYDASKWRSLRYVVLSPEGGIRREVRIPVRHGPMIHDFAFTRRFAIILDLPVTFSLTAAITGHHFPYRWNEAHPARVGLLPREGKAGDIIWLPVDPCFIFHAANAYDAADGTVVLDVVVHDKMFWRRTSGPDSERCAFERWILHPAGGTVERVVIDPTPQEFPRQDERRLGQVYRYAYTMGLIDPFLGTCLFKHDLVEGGRLTHDFGPGRLPCEFVFVPTHPEAAEDEGWLIGFVIDAAARTTDLVILDASRFEAAPVASIHLPHIVPPGFHGNWIAGVD</sequence>
<gene>
    <name evidence="7" type="ORF">DDF67_24425</name>
</gene>
<keyword evidence="6" id="KW-0223">Dioxygenase</keyword>
<dbReference type="Pfam" id="PF03055">
    <property type="entry name" value="RPE65"/>
    <property type="match status" value="1"/>
</dbReference>
<organism evidence="7 8">
    <name type="scientific">Caulobacter endophyticus</name>
    <dbReference type="NCBI Taxonomy" id="2172652"/>
    <lineage>
        <taxon>Bacteria</taxon>
        <taxon>Pseudomonadati</taxon>
        <taxon>Pseudomonadota</taxon>
        <taxon>Alphaproteobacteria</taxon>
        <taxon>Caulobacterales</taxon>
        <taxon>Caulobacteraceae</taxon>
        <taxon>Caulobacter</taxon>
    </lineage>
</organism>
<evidence type="ECO:0000256" key="4">
    <source>
        <dbReference type="ARBA" id="ARBA00023004"/>
    </source>
</evidence>
<feature type="binding site" evidence="5">
    <location>
        <position position="276"/>
    </location>
    <ligand>
        <name>Fe cation</name>
        <dbReference type="ChEBI" id="CHEBI:24875"/>
        <note>catalytic</note>
    </ligand>
</feature>
<comment type="cofactor">
    <cofactor evidence="5 6">
        <name>Fe(2+)</name>
        <dbReference type="ChEBI" id="CHEBI:29033"/>
    </cofactor>
    <text evidence="5 6">Binds 1 Fe(2+) ion per subunit.</text>
</comment>
<feature type="binding site" evidence="5">
    <location>
        <position position="211"/>
    </location>
    <ligand>
        <name>Fe cation</name>
        <dbReference type="ChEBI" id="CHEBI:24875"/>
        <note>catalytic</note>
    </ligand>
</feature>
<dbReference type="OrthoDB" id="6636843at2"/>
<keyword evidence="2 5" id="KW-0479">Metal-binding</keyword>
<keyword evidence="4 5" id="KW-0408">Iron</keyword>
<evidence type="ECO:0000256" key="3">
    <source>
        <dbReference type="ARBA" id="ARBA00023002"/>
    </source>
</evidence>
<evidence type="ECO:0000313" key="7">
    <source>
        <dbReference type="EMBL" id="PVM82154.1"/>
    </source>
</evidence>
<dbReference type="PANTHER" id="PTHR10543:SF89">
    <property type="entry name" value="CAROTENOID 9,10(9',10')-CLEAVAGE DIOXYGENASE 1"/>
    <property type="match status" value="1"/>
</dbReference>
<feature type="binding site" evidence="5">
    <location>
        <position position="162"/>
    </location>
    <ligand>
        <name>Fe cation</name>
        <dbReference type="ChEBI" id="CHEBI:24875"/>
        <note>catalytic</note>
    </ligand>
</feature>
<dbReference type="Proteomes" id="UP000245073">
    <property type="component" value="Unassembled WGS sequence"/>
</dbReference>
<evidence type="ECO:0000256" key="5">
    <source>
        <dbReference type="PIRSR" id="PIRSR604294-1"/>
    </source>
</evidence>
<evidence type="ECO:0000256" key="2">
    <source>
        <dbReference type="ARBA" id="ARBA00022723"/>
    </source>
</evidence>